<dbReference type="Proteomes" id="UP000185895">
    <property type="component" value="Unassembled WGS sequence"/>
</dbReference>
<evidence type="ECO:0008006" key="4">
    <source>
        <dbReference type="Google" id="ProtNLM"/>
    </source>
</evidence>
<dbReference type="AlphaFoldDB" id="A0A1E7RE42"/>
<accession>A0A1E7RE42</accession>
<evidence type="ECO:0000313" key="2">
    <source>
        <dbReference type="EMBL" id="OEY97634.1"/>
    </source>
</evidence>
<proteinExistence type="predicted"/>
<dbReference type="EMBL" id="MKKK01000006">
    <property type="protein sequence ID" value="OEY97634.1"/>
    <property type="molecule type" value="Genomic_DNA"/>
</dbReference>
<feature type="signal peptide" evidence="1">
    <location>
        <begin position="1"/>
        <end position="17"/>
    </location>
</feature>
<name>A0A1E7RE42_9GAMM</name>
<sequence length="141" mass="15616">MKKVHFLLIGISTILFTACQTAPQGYNGVSGYQIEQQNQNTALLSYTLAARTSEQKTAQRLQAACQKVLGQRQNYQIKILSQNEIINPQQDNSSQGIQIGHSRASFGLSNTPDLKNADNYAANQALDARPDTLKVIRYICE</sequence>
<keyword evidence="3" id="KW-1185">Reference proteome</keyword>
<gene>
    <name evidence="2" type="ORF">BJI46_09170</name>
</gene>
<dbReference type="PROSITE" id="PS51257">
    <property type="entry name" value="PROKAR_LIPOPROTEIN"/>
    <property type="match status" value="1"/>
</dbReference>
<reference evidence="2 3" key="1">
    <citation type="submission" date="2016-09" db="EMBL/GenBank/DDBJ databases">
        <authorList>
            <person name="Capua I."/>
            <person name="De Benedictis P."/>
            <person name="Joannis T."/>
            <person name="Lombin L.H."/>
            <person name="Cattoli G."/>
        </authorList>
    </citation>
    <scope>NUCLEOTIDE SEQUENCE [LARGE SCALE GENOMIC DNA]</scope>
    <source>
        <strain evidence="2 3">ANC 4671</strain>
    </source>
</reference>
<evidence type="ECO:0000313" key="3">
    <source>
        <dbReference type="Proteomes" id="UP000185895"/>
    </source>
</evidence>
<dbReference type="RefSeq" id="WP_070068973.1">
    <property type="nucleotide sequence ID" value="NZ_MKKK01000006.1"/>
</dbReference>
<evidence type="ECO:0000256" key="1">
    <source>
        <dbReference type="SAM" id="SignalP"/>
    </source>
</evidence>
<dbReference type="OrthoDB" id="6710943at2"/>
<protein>
    <recommendedName>
        <fullName evidence="4">DUF4156 domain-containing protein</fullName>
    </recommendedName>
</protein>
<keyword evidence="1" id="KW-0732">Signal</keyword>
<comment type="caution">
    <text evidence="2">The sequence shown here is derived from an EMBL/GenBank/DDBJ whole genome shotgun (WGS) entry which is preliminary data.</text>
</comment>
<organism evidence="2 3">
    <name type="scientific">Acinetobacter qingfengensis</name>
    <dbReference type="NCBI Taxonomy" id="1262585"/>
    <lineage>
        <taxon>Bacteria</taxon>
        <taxon>Pseudomonadati</taxon>
        <taxon>Pseudomonadota</taxon>
        <taxon>Gammaproteobacteria</taxon>
        <taxon>Moraxellales</taxon>
        <taxon>Moraxellaceae</taxon>
        <taxon>Acinetobacter</taxon>
    </lineage>
</organism>
<feature type="chain" id="PRO_5043144665" description="DUF4156 domain-containing protein" evidence="1">
    <location>
        <begin position="18"/>
        <end position="141"/>
    </location>
</feature>